<reference evidence="1 2" key="1">
    <citation type="journal article" date="2013" name="Nat. Genet.">
        <title>The genome of the hydatid tapeworm Echinococcus granulosus.</title>
        <authorList>
            <person name="Zheng H."/>
            <person name="Zhang W."/>
            <person name="Zhang L."/>
            <person name="Zhang Z."/>
            <person name="Li J."/>
            <person name="Lu G."/>
            <person name="Zhu Y."/>
            <person name="Wang Y."/>
            <person name="Huang Y."/>
            <person name="Liu J."/>
            <person name="Kang H."/>
            <person name="Chen J."/>
            <person name="Wang L."/>
            <person name="Chen A."/>
            <person name="Yu S."/>
            <person name="Gao Z."/>
            <person name="Jin L."/>
            <person name="Gu W."/>
            <person name="Wang Z."/>
            <person name="Zhao L."/>
            <person name="Shi B."/>
            <person name="Wen H."/>
            <person name="Lin R."/>
            <person name="Jones M.K."/>
            <person name="Brejova B."/>
            <person name="Vinar T."/>
            <person name="Zhao G."/>
            <person name="McManus D.P."/>
            <person name="Chen Z."/>
            <person name="Zhou Y."/>
            <person name="Wang S."/>
        </authorList>
    </citation>
    <scope>NUCLEOTIDE SEQUENCE [LARGE SCALE GENOMIC DNA]</scope>
</reference>
<evidence type="ECO:0000313" key="1">
    <source>
        <dbReference type="EMBL" id="EUB53976.1"/>
    </source>
</evidence>
<keyword evidence="2" id="KW-1185">Reference proteome</keyword>
<dbReference type="EMBL" id="APAU02000438">
    <property type="protein sequence ID" value="EUB53976.1"/>
    <property type="molecule type" value="Genomic_DNA"/>
</dbReference>
<dbReference type="KEGG" id="egl:EGR_11167"/>
<gene>
    <name evidence="1" type="ORF">EGR_11167</name>
</gene>
<dbReference type="GeneID" id="36346880"/>
<organism evidence="1 2">
    <name type="scientific">Echinococcus granulosus</name>
    <name type="common">Hydatid tapeworm</name>
    <dbReference type="NCBI Taxonomy" id="6210"/>
    <lineage>
        <taxon>Eukaryota</taxon>
        <taxon>Metazoa</taxon>
        <taxon>Spiralia</taxon>
        <taxon>Lophotrochozoa</taxon>
        <taxon>Platyhelminthes</taxon>
        <taxon>Cestoda</taxon>
        <taxon>Eucestoda</taxon>
        <taxon>Cyclophyllidea</taxon>
        <taxon>Taeniidae</taxon>
        <taxon>Echinococcus</taxon>
        <taxon>Echinococcus granulosus group</taxon>
    </lineage>
</organism>
<name>W6U0M0_ECHGR</name>
<dbReference type="RefSeq" id="XP_024345172.1">
    <property type="nucleotide sequence ID" value="XM_024500414.1"/>
</dbReference>
<dbReference type="Proteomes" id="UP000019149">
    <property type="component" value="Unassembled WGS sequence"/>
</dbReference>
<evidence type="ECO:0000313" key="2">
    <source>
        <dbReference type="Proteomes" id="UP000019149"/>
    </source>
</evidence>
<dbReference type="AlphaFoldDB" id="W6U0M0"/>
<comment type="caution">
    <text evidence="1">The sequence shown here is derived from an EMBL/GenBank/DDBJ whole genome shotgun (WGS) entry which is preliminary data.</text>
</comment>
<proteinExistence type="predicted"/>
<dbReference type="CTD" id="36346880"/>
<sequence length="36" mass="4455">MGYTHHSQQKPYWESQRMKRQHYLNGVFFSRVVISQ</sequence>
<accession>W6U0M0</accession>
<protein>
    <submittedName>
        <fullName evidence="1">Uncharacterized protein</fullName>
    </submittedName>
</protein>